<reference evidence="5" key="1">
    <citation type="submission" date="2020-02" db="EMBL/GenBank/DDBJ databases">
        <authorList>
            <person name="Meier V. D."/>
        </authorList>
    </citation>
    <scope>NUCLEOTIDE SEQUENCE</scope>
    <source>
        <strain evidence="5">AVDCRST_MAG25</strain>
    </source>
</reference>
<evidence type="ECO:0000256" key="4">
    <source>
        <dbReference type="HAMAP-Rule" id="MF_00995"/>
    </source>
</evidence>
<dbReference type="GO" id="GO:0009234">
    <property type="term" value="P:menaquinone biosynthetic process"/>
    <property type="evidence" value="ECO:0007669"/>
    <property type="project" value="UniProtKB-UniRule"/>
</dbReference>
<dbReference type="HAMAP" id="MF_00995">
    <property type="entry name" value="MqnA"/>
    <property type="match status" value="1"/>
</dbReference>
<dbReference type="CDD" id="cd13634">
    <property type="entry name" value="PBP2_Sco4506"/>
    <property type="match status" value="1"/>
</dbReference>
<comment type="function">
    <text evidence="4">Catalyzes the dehydration of chorismate into 3-[(1-carboxyvinyl)oxy]benzoate, a step in the biosynthesis of menaquinone (MK, vitamin K2).</text>
</comment>
<dbReference type="SUPFAM" id="SSF53850">
    <property type="entry name" value="Periplasmic binding protein-like II"/>
    <property type="match status" value="1"/>
</dbReference>
<dbReference type="AlphaFoldDB" id="A0A6J4S052"/>
<evidence type="ECO:0000256" key="2">
    <source>
        <dbReference type="ARBA" id="ARBA00022428"/>
    </source>
</evidence>
<gene>
    <name evidence="4" type="primary">mqnA</name>
    <name evidence="5" type="ORF">AVDCRST_MAG25-3089</name>
</gene>
<comment type="pathway">
    <text evidence="1 4">Quinol/quinone metabolism; menaquinone biosynthesis.</text>
</comment>
<dbReference type="InterPro" id="IPR003773">
    <property type="entry name" value="Menaquinone_biosynth"/>
</dbReference>
<evidence type="ECO:0000256" key="3">
    <source>
        <dbReference type="ARBA" id="ARBA00023239"/>
    </source>
</evidence>
<dbReference type="InterPro" id="IPR030868">
    <property type="entry name" value="MqnA"/>
</dbReference>
<keyword evidence="2 4" id="KW-0474">Menaquinone biosynthesis</keyword>
<dbReference type="GO" id="GO:0016836">
    <property type="term" value="F:hydro-lyase activity"/>
    <property type="evidence" value="ECO:0007669"/>
    <property type="project" value="UniProtKB-UniRule"/>
</dbReference>
<accession>A0A6J4S052</accession>
<dbReference type="Gene3D" id="3.40.190.10">
    <property type="entry name" value="Periplasmic binding protein-like II"/>
    <property type="match status" value="2"/>
</dbReference>
<protein>
    <recommendedName>
        <fullName evidence="4">Chorismate dehydratase</fullName>
        <ecNumber evidence="4">4.2.1.151</ecNumber>
    </recommendedName>
    <alternativeName>
        <fullName evidence="4">Menaquinone biosynthetic enzyme MqnA</fullName>
    </alternativeName>
</protein>
<dbReference type="EMBL" id="CADCVI010000207">
    <property type="protein sequence ID" value="CAA9486018.1"/>
    <property type="molecule type" value="Genomic_DNA"/>
</dbReference>
<evidence type="ECO:0000313" key="5">
    <source>
        <dbReference type="EMBL" id="CAA9486018.1"/>
    </source>
</evidence>
<dbReference type="PANTHER" id="PTHR37690:SF1">
    <property type="entry name" value="CHORISMATE DEHYDRATASE"/>
    <property type="match status" value="1"/>
</dbReference>
<dbReference type="UniPathway" id="UPA00079"/>
<organism evidence="5">
    <name type="scientific">uncultured Rubrobacteraceae bacterium</name>
    <dbReference type="NCBI Taxonomy" id="349277"/>
    <lineage>
        <taxon>Bacteria</taxon>
        <taxon>Bacillati</taxon>
        <taxon>Actinomycetota</taxon>
        <taxon>Rubrobacteria</taxon>
        <taxon>Rubrobacterales</taxon>
        <taxon>Rubrobacteraceae</taxon>
        <taxon>environmental samples</taxon>
    </lineage>
</organism>
<name>A0A6J4S052_9ACTN</name>
<sequence length="264" mass="28225">MRVAFADSLSCLPLRLGLEATGGLDGVELVGGTYDEADAALLSGEVELGLVSSAGWARNREALWRVPGYGIASDGPAMNTLLAVREGRTLREARSVALTGDTGTGQVLARILLERVYRATPRYEVVSAAPAWVLAEHDAALLTGDAAFEARRLGGVETIDLGEAWREYAGLPMVYAVWASRKDPAKYGFWADRVAVAVVWAEGHTDEVVAEARRRGIPATDEDLRAYFSSAIGYRVGLREGEGLKRYLSEGGLSADGFYGKASA</sequence>
<dbReference type="Pfam" id="PF02621">
    <property type="entry name" value="VitK2_biosynth"/>
    <property type="match status" value="1"/>
</dbReference>
<proteinExistence type="inferred from homology"/>
<comment type="catalytic activity">
    <reaction evidence="4">
        <text>chorismate = 3-[(1-carboxyvinyl)-oxy]benzoate + H2O</text>
        <dbReference type="Rhea" id="RHEA:40051"/>
        <dbReference type="ChEBI" id="CHEBI:15377"/>
        <dbReference type="ChEBI" id="CHEBI:29748"/>
        <dbReference type="ChEBI" id="CHEBI:76981"/>
        <dbReference type="EC" id="4.2.1.151"/>
    </reaction>
</comment>
<keyword evidence="3 4" id="KW-0456">Lyase</keyword>
<comment type="similarity">
    <text evidence="4">Belongs to the MqnA/MqnD family. MqnA subfamily.</text>
</comment>
<dbReference type="EC" id="4.2.1.151" evidence="4"/>
<evidence type="ECO:0000256" key="1">
    <source>
        <dbReference type="ARBA" id="ARBA00004863"/>
    </source>
</evidence>
<dbReference type="PANTHER" id="PTHR37690">
    <property type="entry name" value="CHORISMATE DEHYDRATASE"/>
    <property type="match status" value="1"/>
</dbReference>